<dbReference type="Pfam" id="PF04474">
    <property type="entry name" value="DUF554"/>
    <property type="match status" value="1"/>
</dbReference>
<evidence type="ECO:0000313" key="2">
    <source>
        <dbReference type="EMBL" id="SDC25161.1"/>
    </source>
</evidence>
<feature type="transmembrane region" description="Helical" evidence="1">
    <location>
        <begin position="186"/>
        <end position="207"/>
    </location>
</feature>
<gene>
    <name evidence="2" type="ORF">SAMN04487864_10426</name>
</gene>
<organism evidence="2 3">
    <name type="scientific">Succiniclasticum ruminis</name>
    <dbReference type="NCBI Taxonomy" id="40841"/>
    <lineage>
        <taxon>Bacteria</taxon>
        <taxon>Bacillati</taxon>
        <taxon>Bacillota</taxon>
        <taxon>Negativicutes</taxon>
        <taxon>Acidaminococcales</taxon>
        <taxon>Acidaminococcaceae</taxon>
        <taxon>Succiniclasticum</taxon>
    </lineage>
</organism>
<feature type="transmembrane region" description="Helical" evidence="1">
    <location>
        <begin position="6"/>
        <end position="23"/>
    </location>
</feature>
<dbReference type="InterPro" id="IPR007563">
    <property type="entry name" value="DUF554"/>
</dbReference>
<keyword evidence="1" id="KW-1133">Transmembrane helix</keyword>
<evidence type="ECO:0000313" key="3">
    <source>
        <dbReference type="Proteomes" id="UP000198943"/>
    </source>
</evidence>
<evidence type="ECO:0008006" key="4">
    <source>
        <dbReference type="Google" id="ProtNLM"/>
    </source>
</evidence>
<dbReference type="PANTHER" id="PTHR36111:SF2">
    <property type="entry name" value="INNER MEMBRANE PROTEIN"/>
    <property type="match status" value="1"/>
</dbReference>
<dbReference type="PANTHER" id="PTHR36111">
    <property type="entry name" value="INNER MEMBRANE PROTEIN-RELATED"/>
    <property type="match status" value="1"/>
</dbReference>
<dbReference type="OrthoDB" id="9797976at2"/>
<keyword evidence="3" id="KW-1185">Reference proteome</keyword>
<name>A0A1G6K2R7_9FIRM</name>
<protein>
    <recommendedName>
        <fullName evidence="4">DUF554 domain-containing protein</fullName>
    </recommendedName>
</protein>
<dbReference type="Proteomes" id="UP000198943">
    <property type="component" value="Unassembled WGS sequence"/>
</dbReference>
<dbReference type="RefSeq" id="WP_093729731.1">
    <property type="nucleotide sequence ID" value="NZ_FMYW01000004.1"/>
</dbReference>
<feature type="transmembrane region" description="Helical" evidence="1">
    <location>
        <begin position="144"/>
        <end position="166"/>
    </location>
</feature>
<proteinExistence type="predicted"/>
<dbReference type="EMBL" id="FMYW01000004">
    <property type="protein sequence ID" value="SDC25161.1"/>
    <property type="molecule type" value="Genomic_DNA"/>
</dbReference>
<accession>A0A1G6K2R7</accession>
<feature type="transmembrane region" description="Helical" evidence="1">
    <location>
        <begin position="105"/>
        <end position="124"/>
    </location>
</feature>
<evidence type="ECO:0000256" key="1">
    <source>
        <dbReference type="SAM" id="Phobius"/>
    </source>
</evidence>
<keyword evidence="1" id="KW-0812">Transmembrane</keyword>
<dbReference type="AlphaFoldDB" id="A0A1G6K2R7"/>
<reference evidence="3" key="1">
    <citation type="submission" date="2016-10" db="EMBL/GenBank/DDBJ databases">
        <authorList>
            <person name="Varghese N."/>
            <person name="Submissions S."/>
        </authorList>
    </citation>
    <scope>NUCLEOTIDE SEQUENCE [LARGE SCALE GENOMIC DNA]</scope>
    <source>
        <strain evidence="3">DSM 11005</strain>
    </source>
</reference>
<feature type="transmembrane region" description="Helical" evidence="1">
    <location>
        <begin position="35"/>
        <end position="51"/>
    </location>
</feature>
<sequence length="231" mass="24191">MTGLGTMVNCAAIIAGCAVGLILKKGFPEKWQETIMYGVALCIFLIGVEMAQKSQNIVLVIASVVIGSIIGEMLDIQEKLNAFGAWVEKKLLGDRGQTSGSFGRGFISASLIFCIGAMAIVGSIEEGLTGNRQILFAKAMLDGILSIIFAANMGAGVGLSAVPVGLYQGTITLLASWMQNLLTPEIIREVSAAGGVLIMAIGIVQARLLPIRLANQIPALPVAMVLAKLFL</sequence>
<keyword evidence="1" id="KW-0472">Membrane</keyword>
<feature type="transmembrane region" description="Helical" evidence="1">
    <location>
        <begin position="57"/>
        <end position="74"/>
    </location>
</feature>